<dbReference type="AlphaFoldDB" id="A0A8S3PU73"/>
<feature type="domain" description="Fucolectin tachylectin-4 pentraxin-1" evidence="8">
    <location>
        <begin position="13"/>
        <end position="170"/>
    </location>
</feature>
<gene>
    <name evidence="9" type="ORF">MEDL_2944</name>
</gene>
<dbReference type="Pfam" id="PF22633">
    <property type="entry name" value="F5_F8_type_C_2"/>
    <property type="match status" value="1"/>
</dbReference>
<evidence type="ECO:0000256" key="5">
    <source>
        <dbReference type="ARBA" id="ARBA00022734"/>
    </source>
</evidence>
<dbReference type="EMBL" id="CAJPWZ010000170">
    <property type="protein sequence ID" value="CAG2187478.1"/>
    <property type="molecule type" value="Genomic_DNA"/>
</dbReference>
<dbReference type="GO" id="GO:0046872">
    <property type="term" value="F:metal ion binding"/>
    <property type="evidence" value="ECO:0007669"/>
    <property type="project" value="UniProtKB-KW"/>
</dbReference>
<proteinExistence type="inferred from homology"/>
<evidence type="ECO:0000256" key="7">
    <source>
        <dbReference type="ARBA" id="ARBA00023157"/>
    </source>
</evidence>
<dbReference type="OrthoDB" id="6049351at2759"/>
<evidence type="ECO:0000313" key="9">
    <source>
        <dbReference type="EMBL" id="CAG2187478.1"/>
    </source>
</evidence>
<sequence>MTSVVATTCVLATLEVAKYKPTKQSTNEFPTGRFSSDAVDGDYDQRLTDSHHACSHTDIGDEPSWWAVDLGAIYDISNVVIFGRADCCPERLSNFEIEVFRPCRNKTSWFDDSIVTLCHHQKEQITHLDATCPEQTVGKYVRIRLKDRNYLALCEVEVHGTFVENVYSATFPHTCGFPGHRYDGNGEALGT</sequence>
<protein>
    <recommendedName>
        <fullName evidence="8">Fucolectin tachylectin-4 pentraxin-1 domain-containing protein</fullName>
    </recommendedName>
</protein>
<evidence type="ECO:0000256" key="6">
    <source>
        <dbReference type="ARBA" id="ARBA00022837"/>
    </source>
</evidence>
<evidence type="ECO:0000256" key="2">
    <source>
        <dbReference type="ARBA" id="ARBA00010147"/>
    </source>
</evidence>
<dbReference type="Gene3D" id="2.60.120.260">
    <property type="entry name" value="Galactose-binding domain-like"/>
    <property type="match status" value="1"/>
</dbReference>
<evidence type="ECO:0000256" key="1">
    <source>
        <dbReference type="ARBA" id="ARBA00002219"/>
    </source>
</evidence>
<dbReference type="GO" id="GO:0001868">
    <property type="term" value="P:regulation of complement activation, lectin pathway"/>
    <property type="evidence" value="ECO:0007669"/>
    <property type="project" value="UniProtKB-ARBA"/>
</dbReference>
<evidence type="ECO:0000256" key="4">
    <source>
        <dbReference type="ARBA" id="ARBA00022723"/>
    </source>
</evidence>
<reference evidence="9" key="1">
    <citation type="submission" date="2021-03" db="EMBL/GenBank/DDBJ databases">
        <authorList>
            <person name="Bekaert M."/>
        </authorList>
    </citation>
    <scope>NUCLEOTIDE SEQUENCE</scope>
</reference>
<dbReference type="Proteomes" id="UP000683360">
    <property type="component" value="Unassembled WGS sequence"/>
</dbReference>
<dbReference type="GO" id="GO:0010185">
    <property type="term" value="P:regulation of cellular defense response"/>
    <property type="evidence" value="ECO:0007669"/>
    <property type="project" value="UniProtKB-ARBA"/>
</dbReference>
<keyword evidence="7" id="KW-1015">Disulfide bond</keyword>
<dbReference type="InterPro" id="IPR008979">
    <property type="entry name" value="Galactose-bd-like_sf"/>
</dbReference>
<dbReference type="InterPro" id="IPR006585">
    <property type="entry name" value="FTP1"/>
</dbReference>
<keyword evidence="10" id="KW-1185">Reference proteome</keyword>
<comment type="subunit">
    <text evidence="3">Homotrimer.</text>
</comment>
<dbReference type="GO" id="GO:0042806">
    <property type="term" value="F:fucose binding"/>
    <property type="evidence" value="ECO:0007669"/>
    <property type="project" value="UniProtKB-ARBA"/>
</dbReference>
<evidence type="ECO:0000259" key="8">
    <source>
        <dbReference type="SMART" id="SM00607"/>
    </source>
</evidence>
<comment type="similarity">
    <text evidence="2">Belongs to the fucolectin family.</text>
</comment>
<keyword evidence="4" id="KW-0479">Metal-binding</keyword>
<keyword evidence="5" id="KW-0430">Lectin</keyword>
<evidence type="ECO:0000256" key="3">
    <source>
        <dbReference type="ARBA" id="ARBA00011233"/>
    </source>
</evidence>
<keyword evidence="6" id="KW-0106">Calcium</keyword>
<dbReference type="InterPro" id="IPR051941">
    <property type="entry name" value="BG_Antigen-Binding_Lectin"/>
</dbReference>
<dbReference type="PANTHER" id="PTHR45713:SF6">
    <property type="entry name" value="F5_8 TYPE C DOMAIN-CONTAINING PROTEIN"/>
    <property type="match status" value="1"/>
</dbReference>
<comment type="function">
    <text evidence="1">Acts as a defensive agent. Recognizes blood group fucosylated oligosaccharides including A, B, H and Lewis B-type antigens. Does not recognize Lewis A antigen and has low affinity for monovalent haptens.</text>
</comment>
<accession>A0A8S3PU73</accession>
<dbReference type="SUPFAM" id="SSF49785">
    <property type="entry name" value="Galactose-binding domain-like"/>
    <property type="match status" value="1"/>
</dbReference>
<organism evidence="9 10">
    <name type="scientific">Mytilus edulis</name>
    <name type="common">Blue mussel</name>
    <dbReference type="NCBI Taxonomy" id="6550"/>
    <lineage>
        <taxon>Eukaryota</taxon>
        <taxon>Metazoa</taxon>
        <taxon>Spiralia</taxon>
        <taxon>Lophotrochozoa</taxon>
        <taxon>Mollusca</taxon>
        <taxon>Bivalvia</taxon>
        <taxon>Autobranchia</taxon>
        <taxon>Pteriomorphia</taxon>
        <taxon>Mytilida</taxon>
        <taxon>Mytiloidea</taxon>
        <taxon>Mytilidae</taxon>
        <taxon>Mytilinae</taxon>
        <taxon>Mytilus</taxon>
    </lineage>
</organism>
<dbReference type="SMART" id="SM00607">
    <property type="entry name" value="FTP"/>
    <property type="match status" value="1"/>
</dbReference>
<dbReference type="PANTHER" id="PTHR45713">
    <property type="entry name" value="FTP DOMAIN-CONTAINING PROTEIN"/>
    <property type="match status" value="1"/>
</dbReference>
<comment type="caution">
    <text evidence="9">The sequence shown here is derived from an EMBL/GenBank/DDBJ whole genome shotgun (WGS) entry which is preliminary data.</text>
</comment>
<evidence type="ECO:0000313" key="10">
    <source>
        <dbReference type="Proteomes" id="UP000683360"/>
    </source>
</evidence>
<name>A0A8S3PU73_MYTED</name>